<organism evidence="1 2">
    <name type="scientific">Candidatus Curtissbacteria bacterium GW2011_GWA1_40_16</name>
    <dbReference type="NCBI Taxonomy" id="1618405"/>
    <lineage>
        <taxon>Bacteria</taxon>
        <taxon>Candidatus Curtissiibacteriota</taxon>
    </lineage>
</organism>
<evidence type="ECO:0000313" key="1">
    <source>
        <dbReference type="EMBL" id="KKR50246.1"/>
    </source>
</evidence>
<protein>
    <submittedName>
        <fullName evidence="1">LPS biosynthesis protein, PseA-like protein</fullName>
    </submittedName>
</protein>
<dbReference type="AlphaFoldDB" id="A0A0G0RK44"/>
<dbReference type="PATRIC" id="fig|1618405.3.peg.577"/>
<proteinExistence type="predicted"/>
<gene>
    <name evidence="1" type="ORF">UT84_C0013G0016</name>
</gene>
<dbReference type="EMBL" id="LBYI01000013">
    <property type="protein sequence ID" value="KKR50246.1"/>
    <property type="molecule type" value="Genomic_DNA"/>
</dbReference>
<accession>A0A0G0RK44</accession>
<evidence type="ECO:0000313" key="2">
    <source>
        <dbReference type="Proteomes" id="UP000034531"/>
    </source>
</evidence>
<comment type="caution">
    <text evidence="1">The sequence shown here is derived from an EMBL/GenBank/DDBJ whole genome shotgun (WGS) entry which is preliminary data.</text>
</comment>
<name>A0A0G0RK44_9BACT</name>
<reference evidence="1 2" key="1">
    <citation type="journal article" date="2015" name="Nature">
        <title>rRNA introns, odd ribosomes, and small enigmatic genomes across a large radiation of phyla.</title>
        <authorList>
            <person name="Brown C.T."/>
            <person name="Hug L.A."/>
            <person name="Thomas B.C."/>
            <person name="Sharon I."/>
            <person name="Castelle C.J."/>
            <person name="Singh A."/>
            <person name="Wilkins M.J."/>
            <person name="Williams K.H."/>
            <person name="Banfield J.F."/>
        </authorList>
    </citation>
    <scope>NUCLEOTIDE SEQUENCE [LARGE SCALE GENOMIC DNA]</scope>
</reference>
<dbReference type="Proteomes" id="UP000034531">
    <property type="component" value="Unassembled WGS sequence"/>
</dbReference>
<sequence length="100" mass="11543">MVKTVTTYGLPTKVVYCKKCVISNQRPNSTVEFKSTGKIKKTTIGFGKDGVCDACRFAEYKVTKIDWEKREKELIALCNKYRRMDLIIFCSPRMVLSIDY</sequence>